<reference evidence="2" key="1">
    <citation type="submission" date="2021-12" db="EMBL/GenBank/DDBJ databases">
        <title>Prjna785345.</title>
        <authorList>
            <person name="Rujirawat T."/>
            <person name="Krajaejun T."/>
        </authorList>
    </citation>
    <scope>NUCLEOTIDE SEQUENCE</scope>
    <source>
        <strain evidence="2">Pi057C3</strain>
    </source>
</reference>
<dbReference type="EMBL" id="JAKCXM010000281">
    <property type="protein sequence ID" value="KAJ0396743.1"/>
    <property type="molecule type" value="Genomic_DNA"/>
</dbReference>
<gene>
    <name evidence="2" type="ORF">P43SY_009698</name>
</gene>
<proteinExistence type="predicted"/>
<accession>A0AAD5M6W9</accession>
<organism evidence="2 3">
    <name type="scientific">Pythium insidiosum</name>
    <name type="common">Pythiosis disease agent</name>
    <dbReference type="NCBI Taxonomy" id="114742"/>
    <lineage>
        <taxon>Eukaryota</taxon>
        <taxon>Sar</taxon>
        <taxon>Stramenopiles</taxon>
        <taxon>Oomycota</taxon>
        <taxon>Peronosporomycetes</taxon>
        <taxon>Pythiales</taxon>
        <taxon>Pythiaceae</taxon>
        <taxon>Pythium</taxon>
    </lineage>
</organism>
<evidence type="ECO:0000313" key="2">
    <source>
        <dbReference type="EMBL" id="KAJ0396743.1"/>
    </source>
</evidence>
<evidence type="ECO:0000313" key="3">
    <source>
        <dbReference type="Proteomes" id="UP001209570"/>
    </source>
</evidence>
<keyword evidence="1" id="KW-1133">Transmembrane helix</keyword>
<feature type="transmembrane region" description="Helical" evidence="1">
    <location>
        <begin position="125"/>
        <end position="148"/>
    </location>
</feature>
<feature type="transmembrane region" description="Helical" evidence="1">
    <location>
        <begin position="98"/>
        <end position="119"/>
    </location>
</feature>
<evidence type="ECO:0008006" key="4">
    <source>
        <dbReference type="Google" id="ProtNLM"/>
    </source>
</evidence>
<comment type="caution">
    <text evidence="2">The sequence shown here is derived from an EMBL/GenBank/DDBJ whole genome shotgun (WGS) entry which is preliminary data.</text>
</comment>
<keyword evidence="3" id="KW-1185">Reference proteome</keyword>
<feature type="transmembrane region" description="Helical" evidence="1">
    <location>
        <begin position="160"/>
        <end position="180"/>
    </location>
</feature>
<evidence type="ECO:0000256" key="1">
    <source>
        <dbReference type="SAM" id="Phobius"/>
    </source>
</evidence>
<dbReference type="AlphaFoldDB" id="A0AAD5M6W9"/>
<keyword evidence="1" id="KW-0812">Transmembrane</keyword>
<feature type="transmembrane region" description="Helical" evidence="1">
    <location>
        <begin position="59"/>
        <end position="86"/>
    </location>
</feature>
<sequence>MCLCGLRARLSAGSEAEASSCELRHLPPITDDRPIRKMKAHHHRHHRREWKDGLMFSNLVYVLAGLISLSCGQYFCALFQMGAAVASTMFHRSKETRFLLVDALISSTLAIVFIFFAAHTLRNEWYGILAIKLVQGALCVFTWIYCGLPGGARYDKWHARWHYVSGVTTITTTCFLALYLPEFDLIMHELVKDYMLVASWFA</sequence>
<protein>
    <recommendedName>
        <fullName evidence="4">Transmembrane protein</fullName>
    </recommendedName>
</protein>
<dbReference type="Proteomes" id="UP001209570">
    <property type="component" value="Unassembled WGS sequence"/>
</dbReference>
<name>A0AAD5M6W9_PYTIN</name>
<keyword evidence="1" id="KW-0472">Membrane</keyword>